<dbReference type="InterPro" id="IPR020845">
    <property type="entry name" value="AMP-binding_CS"/>
</dbReference>
<dbReference type="CDD" id="cd17646">
    <property type="entry name" value="A_NRPS_AB3403-like"/>
    <property type="match status" value="1"/>
</dbReference>
<dbReference type="InterPro" id="IPR020806">
    <property type="entry name" value="PKS_PP-bd"/>
</dbReference>
<dbReference type="FunFam" id="2.30.38.10:FF:000001">
    <property type="entry name" value="Non-ribosomal peptide synthetase PvdI"/>
    <property type="match status" value="2"/>
</dbReference>
<dbReference type="Pfam" id="PF00501">
    <property type="entry name" value="AMP-binding"/>
    <property type="match status" value="5"/>
</dbReference>
<evidence type="ECO:0000256" key="3">
    <source>
        <dbReference type="ARBA" id="ARBA00022553"/>
    </source>
</evidence>
<keyword evidence="2" id="KW-0596">Phosphopantetheine</keyword>
<dbReference type="SMART" id="SM00823">
    <property type="entry name" value="PKS_PP"/>
    <property type="match status" value="5"/>
</dbReference>
<accession>A0A543F4T9</accession>
<dbReference type="Gene3D" id="3.40.50.12780">
    <property type="entry name" value="N-terminal domain of ligase-like"/>
    <property type="match status" value="1"/>
</dbReference>
<proteinExistence type="predicted"/>
<dbReference type="SUPFAM" id="SSF56801">
    <property type="entry name" value="Acetyl-CoA synthetase-like"/>
    <property type="match status" value="5"/>
</dbReference>
<dbReference type="InterPro" id="IPR036736">
    <property type="entry name" value="ACP-like_sf"/>
</dbReference>
<dbReference type="SMART" id="SM00824">
    <property type="entry name" value="PKS_TE"/>
    <property type="match status" value="1"/>
</dbReference>
<dbReference type="InterPro" id="IPR042099">
    <property type="entry name" value="ANL_N_sf"/>
</dbReference>
<dbReference type="Pfam" id="PF00975">
    <property type="entry name" value="Thioesterase"/>
    <property type="match status" value="1"/>
</dbReference>
<name>A0A543F4T9_9NOCA</name>
<dbReference type="Proteomes" id="UP000316331">
    <property type="component" value="Unassembled WGS sequence"/>
</dbReference>
<feature type="domain" description="Carrier" evidence="4">
    <location>
        <begin position="506"/>
        <end position="585"/>
    </location>
</feature>
<dbReference type="PROSITE" id="PS00455">
    <property type="entry name" value="AMP_BINDING"/>
    <property type="match status" value="5"/>
</dbReference>
<dbReference type="InterPro" id="IPR045851">
    <property type="entry name" value="AMP-bd_C_sf"/>
</dbReference>
<dbReference type="InterPro" id="IPR023213">
    <property type="entry name" value="CAT-like_dom_sf"/>
</dbReference>
<keyword evidence="6" id="KW-1185">Reference proteome</keyword>
<dbReference type="PANTHER" id="PTHR45527:SF1">
    <property type="entry name" value="FATTY ACID SYNTHASE"/>
    <property type="match status" value="1"/>
</dbReference>
<dbReference type="InterPro" id="IPR029058">
    <property type="entry name" value="AB_hydrolase_fold"/>
</dbReference>
<sequence>MESAADEVAVRFDPANDPETAVELTYRQLDEDSSRLARELIERGIGPGDVVAIGIARSVASVLSVWAIAKTGAAYVPVDPSFPPDRIAHIVSDSGAALGLTTSAHRRALGTGVYWIELDDPVVAERILNREERPITYADRVRALDERHPAYIIYTSGSTGKPKGVVVTHSGLAGLVAAERDHFGFDGDSRMLHVASPNFDASVFEMLLTFAAGATLVIAPPKVYGGDELTDLLRREGVTHMLMTPGALQSVDPTGLDDLRVVIVGGEKVGPELVARWADGTREVFNAYGPTEATIVATSTAPMHPDEPITIGSAISGMGAFVLDSGMRLVPAGVVGELYLSGPALAQGYLNRPGLTAERFVASPFGGESDPAGSRLYRTGDLVRRSEIDGTIEYLGRSDFQVKIRGLRIELGEIDNALTAHPDVDFAATLGRSLPSGATALVSYVLARPGATVDTDELAEFVGRSLPGYMVPAVIMVLDEIPLTPVGKLDRNALPEPVFAVKEYRAPATRTEEIVAEVFAALLLTDDPDARVGADDDFFELGGNSLLAVQAIARIGTALGTRVPMQLLFDASTVAGLAALLEQHAGSALGRALEPQPRPERIPLSYAQQRMWFLNRFDPASGVNNIPVAVRLSGALDVTALGAAVRDLVERHEVLRTVYPEFDGAGYQLVLPADDPRALPELVAEPATEAEVFDLVAAAVTEGFDVTAAAPIRLRLLEVSETEHVLVCVVHHIAGDGFSMGPLTRDLMTAYADRVAGRAPQLAPLAVQYADFTLWQREVLGAEDDPESVLAEQVAFWRAELAGLPEQLELPADRPRPSVASYRGDVLRFEIDADLHAALGEVAQRHHATLFMVVHSALAVLLARLSGTRDIAIGTPVAGRGDAALDDVIGMFVNTLVLRNDVDPAATVDQLLATVRHGDLAAFGHADLPFERLVELLDPVRSAARHPLFQVMLTFQNLARTELELPGLTVSGVDMTVPLAKFDLQLAMAERVDSSGAPAGISAEITYATDLFDPATVRGFADRFALVLAAFAGDPAAVIGDIDLLAPEERAAVLTGWNDTARPVPAATLVSLFERQRAATSYATALVFEDERLTYAEFGARVHRMARLLLAAGVGPGSLVALAIRRSTELVVAMYAVLEAGAGYVPLDPDQPADRVDYVLETARPAVVLTTQRDGFDTSAAPVLAVDAFELDGYESAPISDFERARPIRPGDTAYVIFTSGSTGRPKGVAVTHAAIVNRLLWMQHEYPLGADDVVLQKTPATFDVSVWEFFWPLQVGARLVVAKPNGHRDPLYLATVMLEQHVTTAHFVPSMLSVFVSTLADGAPVPPLRQVFASGEALPAPTAQRLRELTGARLHNLYGPTEAAVDVTYHEVTDADETSVPIGRPVWNTQLYVLDSRLNPVAPGVAGELYLAGDQLALGYLNRSDLTADRFVANPYGPPASRMYRTGDLVRWTINGELEYLGRTDFQVKLRGLRIELGEIEAALLAQPGVAQSVVVLRTDSHAGDQLVGYVVAEPGSALEAEAVRKELAAVLPGYMVPAALVVLDAFPLNPSGKLDRKALPAPVFGGGSEFRAPSTPIEQTVAEVFAALLGANEIGLDDDFFALGGNSLLATRVVARLNAALDANIEVRELFEAPTVAALAARVVPGEPGDARPPLAPAVRPDLVPLSLAQQRMWVINQIDPHSAAYNIPFAIQLAGKLDVAALQQAVLDVLERHEALRTRYPAAAAGDMPHQEISTVADTLPGGLVVEQPTDIMGRVVELMWGGFDVTERPPVRIALLNGGVPDKHLLVLVTHHIAADGASLAPLARDLMTAYVARTEGEAPGWAPLTVQYADYALWQREVVGVVEDENSVAARQLAYWSEQLAGLTGAAALPQDRPHPPVPSMRGASVGFRLPAEVHGELARLAREQNSSLFMVLHAVLAVLLARLTGDSDVAIGTPIAGRGDRALDDLVGMFVNTLTLRTTVDPDATFAELVQAARETDLSAFANADIPFERVVETVAHGRASSNNPLFQAVLAFQNLERPTLELPGLTVGVLDSESIAAKFDLLLNVEPRHREDGSPAELAAVFTYATDIFDEATVRSFARRLAMVASAVAADPHQRVGSIDLLEPVERDRMRPNRIPVSRDITLPQLLRTAVQTNPDGIAVVVADATERFAQLRYADLDLRSTLLARLLIDRGIGPDDVVAVGIPRSVESVLAVWAVAKTGAAFVPVDTNYPAERIGHMVKDSGAVLGLTVSDAQRALPGLVEWLLLDDIEFVSGLAVYSAKPIADADRVRPLRPQHPAYVIYTSGSTGTPKGVVVTHAGLSGFCDEQRERYRVTPSSRTLHFASPSFDASVLELLLAVGGAATMVVAAPEVYGGAGLAELLRRERVTHAFVTPAALASMDPAGLDELRVLITGGEACPPELVRRWVIPVGHGIRQFFNAYGPTEATVMTNVTSSMTPDLPVTIGAPIRGIAAYVLDERLRPVPTGVAGELYVSGAQLARGYGGQSGLTASRFVADPFAAGGSRMYRTGDLVRWTPRGDLEYLGRNDFQVKVRGFRIELGEIDAVLAAHDSVDFAVTVGHELDSGSTILASYVHAAPGALVDVATLTAFAEETLPRHMVPTAITVLDEIPLTPAGKLDRRALPAPQLQVKEFRAPSGPLEQLIAELFGEALGSEEPIGADDDFFALGGNSLIATQVMARLGSALGGRLEVRELFNASTVAGLAARLAQSPGAAPARPALVAGPRPERIPLSPAQRRYWFLNQFDTAASAVDNIPLAVRLTGTLDVDALGQAIADVVARHEVLRTTYPGSDEAPRQLVHPASEQPAELVPIDITEGDLQSAVVDFALTTFDVTTEVPFAVTLFRLAPTEHVLAIVVHHVAADGASMNPLARDVMTAYAARAAGAAPNFAPLPLQYADYALWHDAVLGSESDPESIAAQQISYWRTALAGLPDQLELPADRPRPPVQSFRGATLRTVIRADRHAALQELARANHASLFMVVHAALAVLLARLSGTDDIAVGTPLAGRGERELDDLIGMFVNTVVFRTKVRPGERFADLLTEVRERDLEAFANADVPFERLVEVLNPARSTARNPLFQIGLSFQNLAETTFELPGLTVGAVDFDARLAKTDLQLTVTDRYAADGTPADLVADFSYATDLFDEATVRGFAERFERVLDAVIADAAVSVGEIDLLSAEESERILRSWNDTAHPVDAEATLVSLLDATVAGSPHAPALVADTGAGLLELTYAELDARVNRLARYLIGRGVGPEDRVALAIRRSADLVIAMYAVAKAGAAYVPIDPGQPAERVDYILDTAAPRCVLTTAADGFTSTAAETVSLETLDLTAFSPAPIAAAERNGVLVAANTAYVIFTSGSTGQPKGVAVPHAAIVNQLLWKSAEFGLDSENVVLLKTAATFDLSVWEFWSAAVSGGRLVIATADGHRDPAYLNELMRSTGVTTLHVVPSMLDALLTESGGRLPESLRRVLAIGEALPAALAQRVRAGGTELFNLYGPTEAAVSITNHPVTDADAGSVPIGVPEWNSRVYVLDAMLRPVPAGVPGELYLAGAQLARGYFARPGLTADRFVADPIAAAVSGDAGARMYRTGDLVVWNADGELEYRGRTDFQVKVRGFRIELGEIDAALTAQPGVDFAITVGRETGGRATTLVSYVVPVKGARLDPDALVAQLGHQLPDYMVPAAVVVLDELPLTSVGKVDRSALPEPVLPTREYRAPRTAEEEVIASVIGEVLGIERVGVDDDFFALGGDSVVSIQVVARARAKGVLFTPRHVFEARTVAALAAVATPAVAAAAEQTGELPLTPEAARLLAARPDGVEVRAIVLDVPADRPVPMVRAAIDAVLQQNPMLWVRLRPASDGVPAAFDLPAAPTPDDQPFYLLEDTAAAAVPLDDVVQAAAAALDPTQGRNIRFVRMGPDTAAQLVVVANGLVVDDHSWRTVIDQLTAGWSRHRHAAPEATESGLGTVLRALAAKAEDPAIVAELPWWQGMLADMATEPPAGADLSVRSRVSLTITSEGAAAVTTMAQAYHATVYEVLLTALAIAMRTAGKEALARAAGPVVRLTADARDRAHSDLVGGFTTDYPLPLRLSGVDIADALVGGPAAGVALGQIKELRRSVPSGGVGYGLLRYLAGAAELPPAGLVRLRYRDVRPAKMHTDAAAEDLLLDIVVEATREGLRARFDFAAAVFGGEDVKTFAEHWVRALGGLAEHALRPGAGGYTPSDFPLVRLTQSDLDRFGGAYPELGDVWPMTPLQSGMLFHAQFADASIDAYMLQFVLDLDGRVNATRLHGAAQAMLDRHANLRVAFADTGDGRAVQVVPDSVQVPWRQIALDHLDPAVAASEAERIKAADMAQHFDMRSAPLLRFTLLRTATDRFHLIVTSHHILLDGWSVPLLMRELLTIYALGVRSRHLPKIRPYRDYLEWLVAQDQDAARQAWRSALAGITEPTPLVGAANREIAAGIGEVDFVFSPEQTAALTGAAARAGVTVNTVVQAAWALLIGRVTDRDDVVFGATVSGRPAELDGVETMVGLFLNAIPVRVRLGATQTLAELLRTLQDEQAALLDYHYLGLSEIQNTIGVDGLFDSLVVFESYPVDREGLRRASAIDGMSVSGVHVADGTHYPVSVIVALGEQLRVEIKYLRDLFDEAAARTLADRLAALIGAFVAEPRARVAEVDALLGQERAALTARNATEVPELLDDSTLLSLFDAQVAKTPNATALIFGNTRVSYAELDARSRRLARELSARGVGPESLVAVAMRRSVDLVVAIYAVLRAGGAYVPVDPDHPVERSEYVLAGASPVCVLTTARTGFGTATGVPVVAVDALEYAPSAVAIAAAPVRADNVAYVIYTSGSTGRPKGVAITHRQMANQFRWAQRTYPHDGSDVVLHKTPITFDISTWELFWPLQTGAAVLIAEPDGHRDPAYLARIIAEYRVSTVHFVPSMLDAFLDGADEHAELPALRRVFAAGEALSAETAEAFAAALPAAELVNWYGPAEATVVTAHPGHADGGSAVPIGTPVANTRVHVLDRQLRPVPLGAAGELYVAGVQLARGYHGAPALTAERFVAHEDGERLYRTGDVVRWRQAGDGAALEYLGRSDFQVKLRGQRVELGEIEAVLADHDEVRHVAVSLVRLATGDRLVAYVVPVPGSAVDTDDLLAHARAALPAYMVPSAIVPLTAMPLNASGKLDRRALPEPQLASRDYRAPVTPMEQAVAAVFAEVLGVDAVGADDDFFDLGGNSLVATRAVGRLRGLTGAEVRVQWFFTDSTVAALAARISTAQENGVDYAADSAAALGPLLPIRGTGSAEPLFCFYPMAGLSWSYAGLVPYVDRSRPIIGLQSPALSEDDYLPESLDAMAARCLAEIRSVQPQGPYHLLGWSLGGILAHAVAVRLQAAGERVALLAMLDSHHDIGAADFRGALRGALAEIGIGAEDLLGGGDVHDLSDASLAALHATIPPELAVLTPERLRRIYRSAVRSAELIAEHRPGVFRGRLEYFSARILGANLVHGIDPETSASKWQPFVDGVVADHPIRTTHDEMTSPAALAEIGPRLSSLLPGAGDDPNPAGQA</sequence>
<dbReference type="GO" id="GO:0043041">
    <property type="term" value="P:amino acid activation for nonribosomal peptide biosynthetic process"/>
    <property type="evidence" value="ECO:0007669"/>
    <property type="project" value="TreeGrafter"/>
</dbReference>
<dbReference type="Pfam" id="PF00550">
    <property type="entry name" value="PP-binding"/>
    <property type="match status" value="5"/>
</dbReference>
<dbReference type="Gene3D" id="3.30.300.30">
    <property type="match status" value="5"/>
</dbReference>
<evidence type="ECO:0000259" key="4">
    <source>
        <dbReference type="PROSITE" id="PS50075"/>
    </source>
</evidence>
<comment type="caution">
    <text evidence="5">The sequence shown here is derived from an EMBL/GenBank/DDBJ whole genome shotgun (WGS) entry which is preliminary data.</text>
</comment>
<dbReference type="FunFam" id="3.40.50.980:FF:000001">
    <property type="entry name" value="Non-ribosomal peptide synthetase"/>
    <property type="match status" value="4"/>
</dbReference>
<organism evidence="5 6">
    <name type="scientific">Nocardia bhagyanarayanae</name>
    <dbReference type="NCBI Taxonomy" id="1215925"/>
    <lineage>
        <taxon>Bacteria</taxon>
        <taxon>Bacillati</taxon>
        <taxon>Actinomycetota</taxon>
        <taxon>Actinomycetes</taxon>
        <taxon>Mycobacteriales</taxon>
        <taxon>Nocardiaceae</taxon>
        <taxon>Nocardia</taxon>
    </lineage>
</organism>
<protein>
    <submittedName>
        <fullName evidence="5">Non-ribosomal peptide synthase protein (TIGR01720 family)/amino acid adenylation domain-containing protein</fullName>
    </submittedName>
</protein>
<dbReference type="GO" id="GO:0072330">
    <property type="term" value="P:monocarboxylic acid biosynthetic process"/>
    <property type="evidence" value="ECO:0007669"/>
    <property type="project" value="UniProtKB-ARBA"/>
</dbReference>
<dbReference type="Gene3D" id="2.30.38.10">
    <property type="entry name" value="Luciferase, Domain 3"/>
    <property type="match status" value="4"/>
</dbReference>
<comment type="cofactor">
    <cofactor evidence="1">
        <name>pantetheine 4'-phosphate</name>
        <dbReference type="ChEBI" id="CHEBI:47942"/>
    </cofactor>
</comment>
<feature type="domain" description="Carrier" evidence="4">
    <location>
        <begin position="5194"/>
        <end position="5269"/>
    </location>
</feature>
<dbReference type="CDD" id="cd19540">
    <property type="entry name" value="LCL_NRPS-like"/>
    <property type="match status" value="3"/>
</dbReference>
<dbReference type="InterPro" id="IPR025110">
    <property type="entry name" value="AMP-bd_C"/>
</dbReference>
<dbReference type="InterPro" id="IPR006162">
    <property type="entry name" value="Ppantetheine_attach_site"/>
</dbReference>
<dbReference type="CDD" id="cd19543">
    <property type="entry name" value="DCL_NRPS"/>
    <property type="match status" value="1"/>
</dbReference>
<dbReference type="FunFam" id="3.40.50.980:FF:000002">
    <property type="entry name" value="Enterobactin synthetase component F"/>
    <property type="match status" value="1"/>
</dbReference>
<dbReference type="EMBL" id="VFPG01000001">
    <property type="protein sequence ID" value="TQM28840.1"/>
    <property type="molecule type" value="Genomic_DNA"/>
</dbReference>
<dbReference type="NCBIfam" id="TIGR01733">
    <property type="entry name" value="AA-adenyl-dom"/>
    <property type="match status" value="5"/>
</dbReference>
<dbReference type="FunFam" id="3.40.50.12780:FF:000012">
    <property type="entry name" value="Non-ribosomal peptide synthetase"/>
    <property type="match status" value="3"/>
</dbReference>
<feature type="domain" description="Carrier" evidence="4">
    <location>
        <begin position="2640"/>
        <end position="2716"/>
    </location>
</feature>
<dbReference type="FunFam" id="3.30.300.30:FF:000015">
    <property type="entry name" value="Nonribosomal peptide synthase SidD"/>
    <property type="match status" value="1"/>
</dbReference>
<gene>
    <name evidence="5" type="ORF">FB390_0415</name>
</gene>
<dbReference type="Gene3D" id="3.40.50.1820">
    <property type="entry name" value="alpha/beta hydrolase"/>
    <property type="match status" value="1"/>
</dbReference>
<evidence type="ECO:0000256" key="1">
    <source>
        <dbReference type="ARBA" id="ARBA00001957"/>
    </source>
</evidence>
<dbReference type="GO" id="GO:0005737">
    <property type="term" value="C:cytoplasm"/>
    <property type="evidence" value="ECO:0007669"/>
    <property type="project" value="TreeGrafter"/>
</dbReference>
<dbReference type="InterPro" id="IPR001242">
    <property type="entry name" value="Condensation_dom"/>
</dbReference>
<dbReference type="InterPro" id="IPR009081">
    <property type="entry name" value="PP-bd_ACP"/>
</dbReference>
<dbReference type="InterPro" id="IPR001031">
    <property type="entry name" value="Thioesterase"/>
</dbReference>
<dbReference type="Gene3D" id="3.30.559.30">
    <property type="entry name" value="Nonribosomal peptide synthetase, condensation domain"/>
    <property type="match status" value="5"/>
</dbReference>
<reference evidence="5 6" key="1">
    <citation type="submission" date="2019-06" db="EMBL/GenBank/DDBJ databases">
        <title>Sequencing the genomes of 1000 actinobacteria strains.</title>
        <authorList>
            <person name="Klenk H.-P."/>
        </authorList>
    </citation>
    <scope>NUCLEOTIDE SEQUENCE [LARGE SCALE GENOMIC DNA]</scope>
    <source>
        <strain evidence="5 6">DSM 103495</strain>
    </source>
</reference>
<dbReference type="GO" id="GO:0003824">
    <property type="term" value="F:catalytic activity"/>
    <property type="evidence" value="ECO:0007669"/>
    <property type="project" value="InterPro"/>
</dbReference>
<evidence type="ECO:0000256" key="2">
    <source>
        <dbReference type="ARBA" id="ARBA00022450"/>
    </source>
</evidence>
<evidence type="ECO:0000313" key="6">
    <source>
        <dbReference type="Proteomes" id="UP000316331"/>
    </source>
</evidence>
<dbReference type="SUPFAM" id="SSF53474">
    <property type="entry name" value="alpha/beta-Hydrolases"/>
    <property type="match status" value="1"/>
</dbReference>
<keyword evidence="3" id="KW-0597">Phosphoprotein</keyword>
<dbReference type="PROSITE" id="PS50075">
    <property type="entry name" value="CARRIER"/>
    <property type="match status" value="5"/>
</dbReference>
<dbReference type="Pfam" id="PF00668">
    <property type="entry name" value="Condensation"/>
    <property type="match status" value="5"/>
</dbReference>
<dbReference type="Gene3D" id="1.10.1200.10">
    <property type="entry name" value="ACP-like"/>
    <property type="match status" value="4"/>
</dbReference>
<dbReference type="GO" id="GO:0044550">
    <property type="term" value="P:secondary metabolite biosynthetic process"/>
    <property type="evidence" value="ECO:0007669"/>
    <property type="project" value="UniProtKB-ARBA"/>
</dbReference>
<evidence type="ECO:0000313" key="5">
    <source>
        <dbReference type="EMBL" id="TQM28840.1"/>
    </source>
</evidence>
<dbReference type="PANTHER" id="PTHR45527">
    <property type="entry name" value="NONRIBOSOMAL PEPTIDE SYNTHETASE"/>
    <property type="match status" value="1"/>
</dbReference>
<dbReference type="Gene3D" id="3.30.559.10">
    <property type="entry name" value="Chloramphenicol acetyltransferase-like domain"/>
    <property type="match status" value="5"/>
</dbReference>
<dbReference type="SUPFAM" id="SSF52777">
    <property type="entry name" value="CoA-dependent acyltransferases"/>
    <property type="match status" value="10"/>
</dbReference>
<dbReference type="FunFam" id="3.30.300.30:FF:000010">
    <property type="entry name" value="Enterobactin synthetase component F"/>
    <property type="match status" value="1"/>
</dbReference>
<dbReference type="UniPathway" id="UPA00011"/>
<dbReference type="Gene3D" id="3.40.50.980">
    <property type="match status" value="8"/>
</dbReference>
<feature type="domain" description="Carrier" evidence="4">
    <location>
        <begin position="1574"/>
        <end position="1649"/>
    </location>
</feature>
<dbReference type="SUPFAM" id="SSF47336">
    <property type="entry name" value="ACP-like"/>
    <property type="match status" value="5"/>
</dbReference>
<dbReference type="InterPro" id="IPR020802">
    <property type="entry name" value="TesA-like"/>
</dbReference>
<dbReference type="InterPro" id="IPR000873">
    <property type="entry name" value="AMP-dep_synth/lig_dom"/>
</dbReference>
<dbReference type="InterPro" id="IPR010071">
    <property type="entry name" value="AA_adenyl_dom"/>
</dbReference>
<dbReference type="GO" id="GO:0008610">
    <property type="term" value="P:lipid biosynthetic process"/>
    <property type="evidence" value="ECO:0007669"/>
    <property type="project" value="UniProtKB-ARBA"/>
</dbReference>
<dbReference type="NCBIfam" id="NF003417">
    <property type="entry name" value="PRK04813.1"/>
    <property type="match status" value="5"/>
</dbReference>
<dbReference type="Pfam" id="PF13193">
    <property type="entry name" value="AMP-binding_C"/>
    <property type="match status" value="5"/>
</dbReference>
<dbReference type="GO" id="GO:0031177">
    <property type="term" value="F:phosphopantetheine binding"/>
    <property type="evidence" value="ECO:0007669"/>
    <property type="project" value="InterPro"/>
</dbReference>
<feature type="domain" description="Carrier" evidence="4">
    <location>
        <begin position="3712"/>
        <end position="3786"/>
    </location>
</feature>
<dbReference type="FunFam" id="1.10.1200.10:FF:000016">
    <property type="entry name" value="Non-ribosomal peptide synthase"/>
    <property type="match status" value="2"/>
</dbReference>
<dbReference type="CDD" id="cd05930">
    <property type="entry name" value="A_NRPS"/>
    <property type="match status" value="3"/>
</dbReference>
<dbReference type="PROSITE" id="PS00012">
    <property type="entry name" value="PHOSPHOPANTETHEINE"/>
    <property type="match status" value="4"/>
</dbReference>